<accession>A0ABT1S6P8</accession>
<proteinExistence type="predicted"/>
<name>A0ABT1S6P8_9FIRM</name>
<feature type="transmembrane region" description="Helical" evidence="1">
    <location>
        <begin position="141"/>
        <end position="163"/>
    </location>
</feature>
<evidence type="ECO:0000313" key="2">
    <source>
        <dbReference type="EMBL" id="MCQ4922143.1"/>
    </source>
</evidence>
<reference evidence="2 3" key="1">
    <citation type="submission" date="2022-06" db="EMBL/GenBank/DDBJ databases">
        <title>Isolation of gut microbiota from human fecal samples.</title>
        <authorList>
            <person name="Pamer E.G."/>
            <person name="Barat B."/>
            <person name="Waligurski E."/>
            <person name="Medina S."/>
            <person name="Paddock L."/>
            <person name="Mostad J."/>
        </authorList>
    </citation>
    <scope>NUCLEOTIDE SEQUENCE [LARGE SCALE GENOMIC DNA]</scope>
    <source>
        <strain evidence="2 3">DFI.7.95</strain>
    </source>
</reference>
<keyword evidence="1" id="KW-1133">Transmembrane helix</keyword>
<evidence type="ECO:0000256" key="1">
    <source>
        <dbReference type="SAM" id="Phobius"/>
    </source>
</evidence>
<evidence type="ECO:0000313" key="3">
    <source>
        <dbReference type="Proteomes" id="UP001524478"/>
    </source>
</evidence>
<dbReference type="EMBL" id="JANGAC010000002">
    <property type="protein sequence ID" value="MCQ4922143.1"/>
    <property type="molecule type" value="Genomic_DNA"/>
</dbReference>
<organism evidence="2 3">
    <name type="scientific">Tissierella carlieri</name>
    <dbReference type="NCBI Taxonomy" id="689904"/>
    <lineage>
        <taxon>Bacteria</taxon>
        <taxon>Bacillati</taxon>
        <taxon>Bacillota</taxon>
        <taxon>Tissierellia</taxon>
        <taxon>Tissierellales</taxon>
        <taxon>Tissierellaceae</taxon>
        <taxon>Tissierella</taxon>
    </lineage>
</organism>
<dbReference type="RefSeq" id="WP_216562953.1">
    <property type="nucleotide sequence ID" value="NZ_JAHLOH010000056.1"/>
</dbReference>
<dbReference type="Proteomes" id="UP001524478">
    <property type="component" value="Unassembled WGS sequence"/>
</dbReference>
<keyword evidence="1" id="KW-0472">Membrane</keyword>
<keyword evidence="3" id="KW-1185">Reference proteome</keyword>
<keyword evidence="1" id="KW-0812">Transmembrane</keyword>
<comment type="caution">
    <text evidence="2">The sequence shown here is derived from an EMBL/GenBank/DDBJ whole genome shotgun (WGS) entry which is preliminary data.</text>
</comment>
<sequence>MKKTNNYQILYRRNFDTGRVIIDIALEDYIDFFHEWDNSAFKKRDIHAELAQFLDLCSEDIPLRKKLEIVFSLNTVEISKEKEELIRTSYRYYYNSLKRLENRKTKRLVRNSIHLLFISLILLSVYGALINIKENGIISRVFLESLLIGGWVFTWEAVHLLFIDITEPFRRSSELKRFLEADLSFKYLNK</sequence>
<gene>
    <name evidence="2" type="ORF">NE686_03530</name>
</gene>
<evidence type="ECO:0008006" key="4">
    <source>
        <dbReference type="Google" id="ProtNLM"/>
    </source>
</evidence>
<feature type="transmembrane region" description="Helical" evidence="1">
    <location>
        <begin position="108"/>
        <end position="129"/>
    </location>
</feature>
<protein>
    <recommendedName>
        <fullName evidence="4">DUF2812 domain-containing protein</fullName>
    </recommendedName>
</protein>